<dbReference type="Proteomes" id="UP000749559">
    <property type="component" value="Unassembled WGS sequence"/>
</dbReference>
<organism evidence="5 6">
    <name type="scientific">Owenia fusiformis</name>
    <name type="common">Polychaete worm</name>
    <dbReference type="NCBI Taxonomy" id="6347"/>
    <lineage>
        <taxon>Eukaryota</taxon>
        <taxon>Metazoa</taxon>
        <taxon>Spiralia</taxon>
        <taxon>Lophotrochozoa</taxon>
        <taxon>Annelida</taxon>
        <taxon>Polychaeta</taxon>
        <taxon>Sedentaria</taxon>
        <taxon>Canalipalpata</taxon>
        <taxon>Sabellida</taxon>
        <taxon>Oweniida</taxon>
        <taxon>Oweniidae</taxon>
        <taxon>Owenia</taxon>
    </lineage>
</organism>
<proteinExistence type="predicted"/>
<dbReference type="PANTHER" id="PTHR45632:SF3">
    <property type="entry name" value="KELCH-LIKE PROTEIN 32"/>
    <property type="match status" value="1"/>
</dbReference>
<gene>
    <name evidence="5" type="ORF">OFUS_LOCUS23727</name>
</gene>
<protein>
    <recommendedName>
        <fullName evidence="4">BTB domain-containing protein</fullName>
    </recommendedName>
</protein>
<evidence type="ECO:0000256" key="2">
    <source>
        <dbReference type="ARBA" id="ARBA00022737"/>
    </source>
</evidence>
<dbReference type="EMBL" id="CAIIXF020000011">
    <property type="protein sequence ID" value="CAH1799754.1"/>
    <property type="molecule type" value="Genomic_DNA"/>
</dbReference>
<name>A0A8S4Q107_OWEFU</name>
<dbReference type="Gene3D" id="3.30.710.10">
    <property type="entry name" value="Potassium Channel Kv1.1, Chain A"/>
    <property type="match status" value="1"/>
</dbReference>
<keyword evidence="1" id="KW-0880">Kelch repeat</keyword>
<feature type="region of interest" description="Disordered" evidence="3">
    <location>
        <begin position="42"/>
        <end position="67"/>
    </location>
</feature>
<dbReference type="CDD" id="cd18186">
    <property type="entry name" value="BTB_POZ_ZBTB_KLHL-like"/>
    <property type="match status" value="1"/>
</dbReference>
<keyword evidence="2" id="KW-0677">Repeat</keyword>
<dbReference type="AlphaFoldDB" id="A0A8S4Q107"/>
<accession>A0A8S4Q107</accession>
<dbReference type="InterPro" id="IPR011333">
    <property type="entry name" value="SKP1/BTB/POZ_sf"/>
</dbReference>
<evidence type="ECO:0000256" key="3">
    <source>
        <dbReference type="SAM" id="MobiDB-lite"/>
    </source>
</evidence>
<dbReference type="InterPro" id="IPR000210">
    <property type="entry name" value="BTB/POZ_dom"/>
</dbReference>
<dbReference type="SUPFAM" id="SSF54695">
    <property type="entry name" value="POZ domain"/>
    <property type="match status" value="1"/>
</dbReference>
<feature type="domain" description="BTB" evidence="4">
    <location>
        <begin position="89"/>
        <end position="149"/>
    </location>
</feature>
<dbReference type="PANTHER" id="PTHR45632">
    <property type="entry name" value="LD33804P"/>
    <property type="match status" value="1"/>
</dbReference>
<sequence>LGTVYLQEKDTGPTHRRVSRPVIQLDNIHNRTTAKFIEATMSSNGDSDLDREPDENPPSLPCSSKTSNDYFNPNFRKRLNDLWHNDLFCDITLEVEGKQFNCHKVILSANSQYFQSMFSNGMSETSQNTIVLKDVSSKVMENILNHLYC</sequence>
<keyword evidence="6" id="KW-1185">Reference proteome</keyword>
<evidence type="ECO:0000256" key="1">
    <source>
        <dbReference type="ARBA" id="ARBA00022441"/>
    </source>
</evidence>
<dbReference type="Pfam" id="PF00651">
    <property type="entry name" value="BTB"/>
    <property type="match status" value="1"/>
</dbReference>
<evidence type="ECO:0000259" key="4">
    <source>
        <dbReference type="PROSITE" id="PS50097"/>
    </source>
</evidence>
<evidence type="ECO:0000313" key="6">
    <source>
        <dbReference type="Proteomes" id="UP000749559"/>
    </source>
</evidence>
<comment type="caution">
    <text evidence="5">The sequence shown here is derived from an EMBL/GenBank/DDBJ whole genome shotgun (WGS) entry which is preliminary data.</text>
</comment>
<feature type="non-terminal residue" evidence="5">
    <location>
        <position position="1"/>
    </location>
</feature>
<dbReference type="PROSITE" id="PS50097">
    <property type="entry name" value="BTB"/>
    <property type="match status" value="1"/>
</dbReference>
<reference evidence="5" key="1">
    <citation type="submission" date="2022-03" db="EMBL/GenBank/DDBJ databases">
        <authorList>
            <person name="Martin C."/>
        </authorList>
    </citation>
    <scope>NUCLEOTIDE SEQUENCE</scope>
</reference>
<evidence type="ECO:0000313" key="5">
    <source>
        <dbReference type="EMBL" id="CAH1799754.1"/>
    </source>
</evidence>
<dbReference type="OrthoDB" id="6134519at2759"/>